<feature type="region of interest" description="Disordered" evidence="1">
    <location>
        <begin position="116"/>
        <end position="139"/>
    </location>
</feature>
<gene>
    <name evidence="2" type="primary">RvY_10540-1</name>
    <name evidence="2" type="synonym">RvY_10540.1</name>
    <name evidence="2" type="ORF">RvY_10540</name>
</gene>
<reference evidence="2 3" key="1">
    <citation type="journal article" date="2016" name="Nat. Commun.">
        <title>Extremotolerant tardigrade genome and improved radiotolerance of human cultured cells by tardigrade-unique protein.</title>
        <authorList>
            <person name="Hashimoto T."/>
            <person name="Horikawa D.D."/>
            <person name="Saito Y."/>
            <person name="Kuwahara H."/>
            <person name="Kozuka-Hata H."/>
            <person name="Shin-I T."/>
            <person name="Minakuchi Y."/>
            <person name="Ohishi K."/>
            <person name="Motoyama A."/>
            <person name="Aizu T."/>
            <person name="Enomoto A."/>
            <person name="Kondo K."/>
            <person name="Tanaka S."/>
            <person name="Hara Y."/>
            <person name="Koshikawa S."/>
            <person name="Sagara H."/>
            <person name="Miura T."/>
            <person name="Yokobori S."/>
            <person name="Miyagawa K."/>
            <person name="Suzuki Y."/>
            <person name="Kubo T."/>
            <person name="Oyama M."/>
            <person name="Kohara Y."/>
            <person name="Fujiyama A."/>
            <person name="Arakawa K."/>
            <person name="Katayama T."/>
            <person name="Toyoda A."/>
            <person name="Kunieda T."/>
        </authorList>
    </citation>
    <scope>NUCLEOTIDE SEQUENCE [LARGE SCALE GENOMIC DNA]</scope>
    <source>
        <strain evidence="2 3">YOKOZUNA-1</strain>
    </source>
</reference>
<sequence>MAEQPFPESSRNEPSVREAGSDSYASRVTSKIVFPEDFELVKNPYASPMDEDGDPFDDFLSSSGDHGYPQAMELQSMGPQAKTTDGLSETDNPSSSEVLSHSEKILARVRTMYEQGILGKCNRKSSSTPSRPNTGRSAR</sequence>
<dbReference type="AlphaFoldDB" id="A0A1D1VD30"/>
<keyword evidence="3" id="KW-1185">Reference proteome</keyword>
<evidence type="ECO:0000313" key="3">
    <source>
        <dbReference type="Proteomes" id="UP000186922"/>
    </source>
</evidence>
<name>A0A1D1VD30_RAMVA</name>
<feature type="region of interest" description="Disordered" evidence="1">
    <location>
        <begin position="1"/>
        <end position="28"/>
    </location>
</feature>
<feature type="compositionally biased region" description="Basic and acidic residues" evidence="1">
    <location>
        <begin position="10"/>
        <end position="20"/>
    </location>
</feature>
<feature type="compositionally biased region" description="Polar residues" evidence="1">
    <location>
        <begin position="77"/>
        <end position="99"/>
    </location>
</feature>
<proteinExistence type="predicted"/>
<organism evidence="2 3">
    <name type="scientific">Ramazzottius varieornatus</name>
    <name type="common">Water bear</name>
    <name type="synonym">Tardigrade</name>
    <dbReference type="NCBI Taxonomy" id="947166"/>
    <lineage>
        <taxon>Eukaryota</taxon>
        <taxon>Metazoa</taxon>
        <taxon>Ecdysozoa</taxon>
        <taxon>Tardigrada</taxon>
        <taxon>Eutardigrada</taxon>
        <taxon>Parachela</taxon>
        <taxon>Hypsibioidea</taxon>
        <taxon>Ramazzottiidae</taxon>
        <taxon>Ramazzottius</taxon>
    </lineage>
</organism>
<dbReference type="Proteomes" id="UP000186922">
    <property type="component" value="Unassembled WGS sequence"/>
</dbReference>
<evidence type="ECO:0000313" key="2">
    <source>
        <dbReference type="EMBL" id="GAU99554.1"/>
    </source>
</evidence>
<accession>A0A1D1VD30</accession>
<comment type="caution">
    <text evidence="2">The sequence shown here is derived from an EMBL/GenBank/DDBJ whole genome shotgun (WGS) entry which is preliminary data.</text>
</comment>
<feature type="compositionally biased region" description="Polar residues" evidence="1">
    <location>
        <begin position="124"/>
        <end position="139"/>
    </location>
</feature>
<protein>
    <submittedName>
        <fullName evidence="2">Uncharacterized protein</fullName>
    </submittedName>
</protein>
<evidence type="ECO:0000256" key="1">
    <source>
        <dbReference type="SAM" id="MobiDB-lite"/>
    </source>
</evidence>
<dbReference type="EMBL" id="BDGG01000005">
    <property type="protein sequence ID" value="GAU99554.1"/>
    <property type="molecule type" value="Genomic_DNA"/>
</dbReference>
<feature type="region of interest" description="Disordered" evidence="1">
    <location>
        <begin position="43"/>
        <end position="103"/>
    </location>
</feature>